<sequence>MSFGSEFLTMIFIIITFLVTLSSSSSSSQRTHILSVGGLINAAGSFHVHSLQESYFLKEKNEEQNEKLQVVKISGLDENEEKNGFIVEKFRSLLGLKSFHKRVHSKSNRDSDSNSDSDSDSDRFLTPSPSPSQNIEAEVVALAPAPAPAPAPTPSGLIHFHPHSHHQKHHFHWNNPSKKFHHDDDDRGKAKKILVAVFVSVGIVSLVSVFGLILFCRKKFTNHKKKKPKRTMPICSKTKDKVSLNQGLDLFYLDALGEDIEQNGVTLKKINDDENNVSSSSFTKEIVEMELVKIDEKNSSSCGDKIVGEDCDSSEDESFHSFVDSQSNTRLSNASICSLSDTHSLVSPHNSFSLLPNQTFPSSPQNTNDSHQPQPPFSPKQKDQEIENEIFVQSPKISTSSPPPPPPTPPPPPPPTPPLKMPLFTLHSLTSSSRVSSHSPLSLTSHTLSSPINSESSSRSNQSPEKDSFSPSPPNLTKSPLSNIPPPPFPPPFPKGNSNNNGKAPPPPPYQFPQSPLGKDGTPLAKLKPLHWDKVRAAPNRTMVWDKLRSSSFELDEEMIESLFGYNLQNSINNDESKSKTPSPGKHVLDPKRLQNITILSKALNATAEQVCDALMQGKGLSLPQLEALVKMVPTKEEESKLFNYKGNINELGSAERFVRAVLSVPFAFQRVETMLYKETFDDEVVHLRNSFSMLEEACKELRSSRLFLKLLEAVLKTGNRMNVGTIRGGARAFKLDALLKLADVKGTDGKTTLLHFVVQEIVRSEGIRVSDSIMGKISQKSNKNRTEEEKEEDYRKMGLELVSGLSTELYNVKKTATIDLDVLASSVSNLYDGMVMMKQLVENELHEDEMSHNFVMTMKIFLQYVDGNLKELRGEEDRVIARVKEITEYFHGDVSKEDNPLRIFVIVRDFMGMLDHVCKELRKSKGSRTPNPLAPFR</sequence>
<keyword evidence="4" id="KW-0472">Membrane</keyword>
<feature type="signal peptide" evidence="5">
    <location>
        <begin position="1"/>
        <end position="24"/>
    </location>
</feature>
<protein>
    <recommendedName>
        <fullName evidence="2">Formin-like protein</fullName>
    </recommendedName>
</protein>
<evidence type="ECO:0000256" key="4">
    <source>
        <dbReference type="SAM" id="Phobius"/>
    </source>
</evidence>
<feature type="region of interest" description="Disordered" evidence="3">
    <location>
        <begin position="104"/>
        <end position="131"/>
    </location>
</feature>
<dbReference type="Proteomes" id="UP000242715">
    <property type="component" value="Unassembled WGS sequence"/>
</dbReference>
<feature type="chain" id="PRO_5016415230" description="Formin-like protein" evidence="5">
    <location>
        <begin position="25"/>
        <end position="938"/>
    </location>
</feature>
<organism evidence="7 8">
    <name type="scientific">Trifolium subterraneum</name>
    <name type="common">Subterranean clover</name>
    <dbReference type="NCBI Taxonomy" id="3900"/>
    <lineage>
        <taxon>Eukaryota</taxon>
        <taxon>Viridiplantae</taxon>
        <taxon>Streptophyta</taxon>
        <taxon>Embryophyta</taxon>
        <taxon>Tracheophyta</taxon>
        <taxon>Spermatophyta</taxon>
        <taxon>Magnoliopsida</taxon>
        <taxon>eudicotyledons</taxon>
        <taxon>Gunneridae</taxon>
        <taxon>Pentapetalae</taxon>
        <taxon>rosids</taxon>
        <taxon>fabids</taxon>
        <taxon>Fabales</taxon>
        <taxon>Fabaceae</taxon>
        <taxon>Papilionoideae</taxon>
        <taxon>50 kb inversion clade</taxon>
        <taxon>NPAAA clade</taxon>
        <taxon>Hologalegina</taxon>
        <taxon>IRL clade</taxon>
        <taxon>Trifolieae</taxon>
        <taxon>Trifolium</taxon>
    </lineage>
</organism>
<dbReference type="OrthoDB" id="1668162at2759"/>
<evidence type="ECO:0000256" key="3">
    <source>
        <dbReference type="SAM" id="MobiDB-lite"/>
    </source>
</evidence>
<feature type="region of interest" description="Disordered" evidence="3">
    <location>
        <begin position="305"/>
        <end position="325"/>
    </location>
</feature>
<dbReference type="InterPro" id="IPR015425">
    <property type="entry name" value="FH2_Formin"/>
</dbReference>
<feature type="compositionally biased region" description="Pro residues" evidence="3">
    <location>
        <begin position="483"/>
        <end position="494"/>
    </location>
</feature>
<keyword evidence="5" id="KW-0732">Signal</keyword>
<feature type="region of interest" description="Disordered" evidence="3">
    <location>
        <begin position="145"/>
        <end position="185"/>
    </location>
</feature>
<feature type="region of interest" description="Disordered" evidence="3">
    <location>
        <begin position="350"/>
        <end position="525"/>
    </location>
</feature>
<dbReference type="PANTHER" id="PTHR23213">
    <property type="entry name" value="FORMIN-RELATED"/>
    <property type="match status" value="1"/>
</dbReference>
<keyword evidence="8" id="KW-1185">Reference proteome</keyword>
<reference evidence="8" key="1">
    <citation type="journal article" date="2017" name="Front. Plant Sci.">
        <title>Climate Clever Clovers: New Paradigm to Reduce the Environmental Footprint of Ruminants by Breeding Low Methanogenic Forages Utilizing Haplotype Variation.</title>
        <authorList>
            <person name="Kaur P."/>
            <person name="Appels R."/>
            <person name="Bayer P.E."/>
            <person name="Keeble-Gagnere G."/>
            <person name="Wang J."/>
            <person name="Hirakawa H."/>
            <person name="Shirasawa K."/>
            <person name="Vercoe P."/>
            <person name="Stefanova K."/>
            <person name="Durmic Z."/>
            <person name="Nichols P."/>
            <person name="Revell C."/>
            <person name="Isobe S.N."/>
            <person name="Edwards D."/>
            <person name="Erskine W."/>
        </authorList>
    </citation>
    <scope>NUCLEOTIDE SEQUENCE [LARGE SCALE GENOMIC DNA]</scope>
    <source>
        <strain evidence="8">cv. Daliak</strain>
    </source>
</reference>
<dbReference type="Pfam" id="PF02181">
    <property type="entry name" value="FH2"/>
    <property type="match status" value="1"/>
</dbReference>
<dbReference type="Gene3D" id="1.20.58.2220">
    <property type="entry name" value="Formin, FH2 domain"/>
    <property type="match status" value="1"/>
</dbReference>
<dbReference type="GO" id="GO:0051015">
    <property type="term" value="F:actin filament binding"/>
    <property type="evidence" value="ECO:0007669"/>
    <property type="project" value="InterPro"/>
</dbReference>
<evidence type="ECO:0000313" key="7">
    <source>
        <dbReference type="EMBL" id="GAU29357.1"/>
    </source>
</evidence>
<dbReference type="GO" id="GO:0045010">
    <property type="term" value="P:actin nucleation"/>
    <property type="evidence" value="ECO:0007669"/>
    <property type="project" value="InterPro"/>
</dbReference>
<accession>A0A2Z6NI40</accession>
<dbReference type="AlphaFoldDB" id="A0A2Z6NI40"/>
<gene>
    <name evidence="7" type="ORF">TSUD_31630</name>
</gene>
<keyword evidence="4" id="KW-1133">Transmembrane helix</keyword>
<dbReference type="SMART" id="SM00498">
    <property type="entry name" value="FH2"/>
    <property type="match status" value="1"/>
</dbReference>
<dbReference type="SUPFAM" id="SSF101447">
    <property type="entry name" value="Formin homology 2 domain (FH2 domain)"/>
    <property type="match status" value="1"/>
</dbReference>
<evidence type="ECO:0000259" key="6">
    <source>
        <dbReference type="PROSITE" id="PS51444"/>
    </source>
</evidence>
<dbReference type="EMBL" id="DF973394">
    <property type="protein sequence ID" value="GAU29357.1"/>
    <property type="molecule type" value="Genomic_DNA"/>
</dbReference>
<name>A0A2Z6NI40_TRISU</name>
<feature type="compositionally biased region" description="Low complexity" evidence="3">
    <location>
        <begin position="425"/>
        <end position="463"/>
    </location>
</feature>
<proteinExistence type="inferred from homology"/>
<feature type="transmembrane region" description="Helical" evidence="4">
    <location>
        <begin position="193"/>
        <end position="216"/>
    </location>
</feature>
<feature type="compositionally biased region" description="Basic residues" evidence="3">
    <location>
        <begin position="160"/>
        <end position="172"/>
    </location>
</feature>
<feature type="compositionally biased region" description="Polar residues" evidence="3">
    <location>
        <begin position="350"/>
        <end position="372"/>
    </location>
</feature>
<evidence type="ECO:0000256" key="1">
    <source>
        <dbReference type="ARBA" id="ARBA00025793"/>
    </source>
</evidence>
<dbReference type="InterPro" id="IPR027643">
    <property type="entry name" value="Formin-like_plant"/>
</dbReference>
<comment type="similarity">
    <text evidence="1">Belongs to the formin-like family. Class-I subfamily.</text>
</comment>
<feature type="compositionally biased region" description="Pro residues" evidence="3">
    <location>
        <begin position="401"/>
        <end position="420"/>
    </location>
</feature>
<evidence type="ECO:0000256" key="5">
    <source>
        <dbReference type="SAM" id="SignalP"/>
    </source>
</evidence>
<keyword evidence="4" id="KW-0812">Transmembrane</keyword>
<evidence type="ECO:0000313" key="8">
    <source>
        <dbReference type="Proteomes" id="UP000242715"/>
    </source>
</evidence>
<dbReference type="InterPro" id="IPR042201">
    <property type="entry name" value="FH2_Formin_sf"/>
</dbReference>
<dbReference type="PROSITE" id="PS51444">
    <property type="entry name" value="FH2"/>
    <property type="match status" value="1"/>
</dbReference>
<feature type="domain" description="FH2" evidence="6">
    <location>
        <begin position="517"/>
        <end position="938"/>
    </location>
</feature>
<dbReference type="PANTHER" id="PTHR23213:SF177">
    <property type="entry name" value="FORMIN-LIKE PROTEIN 11"/>
    <property type="match status" value="1"/>
</dbReference>
<evidence type="ECO:0000256" key="2">
    <source>
        <dbReference type="RuleBase" id="RU361260"/>
    </source>
</evidence>